<proteinExistence type="predicted"/>
<evidence type="ECO:0000313" key="3">
    <source>
        <dbReference type="Proteomes" id="UP000076532"/>
    </source>
</evidence>
<keyword evidence="3" id="KW-1185">Reference proteome</keyword>
<protein>
    <submittedName>
        <fullName evidence="2">Uncharacterized protein</fullName>
    </submittedName>
</protein>
<evidence type="ECO:0000256" key="1">
    <source>
        <dbReference type="SAM" id="MobiDB-lite"/>
    </source>
</evidence>
<reference evidence="2 3" key="1">
    <citation type="journal article" date="2016" name="Mol. Biol. Evol.">
        <title>Comparative Genomics of Early-Diverging Mushroom-Forming Fungi Provides Insights into the Origins of Lignocellulose Decay Capabilities.</title>
        <authorList>
            <person name="Nagy L.G."/>
            <person name="Riley R."/>
            <person name="Tritt A."/>
            <person name="Adam C."/>
            <person name="Daum C."/>
            <person name="Floudas D."/>
            <person name="Sun H."/>
            <person name="Yadav J.S."/>
            <person name="Pangilinan J."/>
            <person name="Larsson K.H."/>
            <person name="Matsuura K."/>
            <person name="Barry K."/>
            <person name="Labutti K."/>
            <person name="Kuo R."/>
            <person name="Ohm R.A."/>
            <person name="Bhattacharya S.S."/>
            <person name="Shirouzu T."/>
            <person name="Yoshinaga Y."/>
            <person name="Martin F.M."/>
            <person name="Grigoriev I.V."/>
            <person name="Hibbett D.S."/>
        </authorList>
    </citation>
    <scope>NUCLEOTIDE SEQUENCE [LARGE SCALE GENOMIC DNA]</scope>
    <source>
        <strain evidence="2 3">CBS 109695</strain>
    </source>
</reference>
<evidence type="ECO:0000313" key="2">
    <source>
        <dbReference type="EMBL" id="KZP17990.1"/>
    </source>
</evidence>
<dbReference type="OrthoDB" id="2758521at2759"/>
<gene>
    <name evidence="2" type="ORF">FIBSPDRAFT_864390</name>
</gene>
<name>A0A166GMM7_9AGAM</name>
<feature type="non-terminal residue" evidence="2">
    <location>
        <position position="1"/>
    </location>
</feature>
<feature type="compositionally biased region" description="Low complexity" evidence="1">
    <location>
        <begin position="82"/>
        <end position="98"/>
    </location>
</feature>
<sequence length="136" mass="14481">LTSTYVGTQLQSSAAPSSGSRGTTASASHYGTSVPPGEMVVRSPPAPGSKAAQRQEEIAQQVQAREEELAGLQRRQGSIRRPASSAHASSVSPPSSGSGTETEASMALEVERLKREVDRLREMMWEMNDAPPPVYE</sequence>
<dbReference type="EMBL" id="KV417577">
    <property type="protein sequence ID" value="KZP17990.1"/>
    <property type="molecule type" value="Genomic_DNA"/>
</dbReference>
<feature type="compositionally biased region" description="Low complexity" evidence="1">
    <location>
        <begin position="12"/>
        <end position="28"/>
    </location>
</feature>
<feature type="compositionally biased region" description="Polar residues" evidence="1">
    <location>
        <begin position="1"/>
        <end position="11"/>
    </location>
</feature>
<feature type="region of interest" description="Disordered" evidence="1">
    <location>
        <begin position="1"/>
        <end position="107"/>
    </location>
</feature>
<accession>A0A166GMM7</accession>
<dbReference type="AlphaFoldDB" id="A0A166GMM7"/>
<organism evidence="2 3">
    <name type="scientific">Athelia psychrophila</name>
    <dbReference type="NCBI Taxonomy" id="1759441"/>
    <lineage>
        <taxon>Eukaryota</taxon>
        <taxon>Fungi</taxon>
        <taxon>Dikarya</taxon>
        <taxon>Basidiomycota</taxon>
        <taxon>Agaricomycotina</taxon>
        <taxon>Agaricomycetes</taxon>
        <taxon>Agaricomycetidae</taxon>
        <taxon>Atheliales</taxon>
        <taxon>Atheliaceae</taxon>
        <taxon>Athelia</taxon>
    </lineage>
</organism>
<dbReference type="Proteomes" id="UP000076532">
    <property type="component" value="Unassembled WGS sequence"/>
</dbReference>